<dbReference type="PANTHER" id="PTHR47683:SF4">
    <property type="entry name" value="PSEUDOURIDINE SYNTHASE"/>
    <property type="match status" value="1"/>
</dbReference>
<dbReference type="InterPro" id="IPR018496">
    <property type="entry name" value="PsdUridine_synth_RsuA/RluB_CS"/>
</dbReference>
<evidence type="ECO:0000256" key="5">
    <source>
        <dbReference type="RuleBase" id="RU003887"/>
    </source>
</evidence>
<dbReference type="GO" id="GO:0120159">
    <property type="term" value="F:rRNA pseudouridine synthase activity"/>
    <property type="evidence" value="ECO:0007669"/>
    <property type="project" value="UniProtKB-ARBA"/>
</dbReference>
<evidence type="ECO:0000256" key="2">
    <source>
        <dbReference type="ARBA" id="ARBA00022884"/>
    </source>
</evidence>
<dbReference type="CDD" id="cd00165">
    <property type="entry name" value="S4"/>
    <property type="match status" value="1"/>
</dbReference>
<keyword evidence="2 4" id="KW-0694">RNA-binding</keyword>
<dbReference type="Gene3D" id="3.30.70.1560">
    <property type="entry name" value="Alpha-L RNA-binding motif"/>
    <property type="match status" value="1"/>
</dbReference>
<dbReference type="GO" id="GO:0000455">
    <property type="term" value="P:enzyme-directed rRNA pseudouridine synthesis"/>
    <property type="evidence" value="ECO:0007669"/>
    <property type="project" value="UniProtKB-ARBA"/>
</dbReference>
<dbReference type="InterPro" id="IPR036986">
    <property type="entry name" value="S4_RNA-bd_sf"/>
</dbReference>
<evidence type="ECO:0000259" key="6">
    <source>
        <dbReference type="SMART" id="SM00363"/>
    </source>
</evidence>
<evidence type="ECO:0000313" key="8">
    <source>
        <dbReference type="Proteomes" id="UP000235963"/>
    </source>
</evidence>
<dbReference type="PANTHER" id="PTHR47683">
    <property type="entry name" value="PSEUDOURIDINE SYNTHASE FAMILY PROTEIN-RELATED"/>
    <property type="match status" value="1"/>
</dbReference>
<reference evidence="7 8" key="1">
    <citation type="submission" date="2015-12" db="EMBL/GenBank/DDBJ databases">
        <title>Streptococcus penaeicida sp. nov.</title>
        <authorList>
            <person name="Gomez-Gil B."/>
            <person name="Morales-Covarrubias M."/>
        </authorList>
    </citation>
    <scope>NUCLEOTIDE SEQUENCE [LARGE SCALE GENOMIC DNA]</scope>
    <source>
        <strain evidence="7 8">CAIM 1838</strain>
    </source>
</reference>
<protein>
    <recommendedName>
        <fullName evidence="5">Pseudouridine synthase</fullName>
        <ecNumber evidence="5">5.4.99.-</ecNumber>
    </recommendedName>
</protein>
<dbReference type="RefSeq" id="WP_102777398.1">
    <property type="nucleotide sequence ID" value="NZ_CBCSGP010000031.1"/>
</dbReference>
<accession>A0A2N8LCB3</accession>
<dbReference type="InterPro" id="IPR050343">
    <property type="entry name" value="RsuA_PseudoU_synthase"/>
</dbReference>
<dbReference type="Gene3D" id="3.10.290.10">
    <property type="entry name" value="RNA-binding S4 domain"/>
    <property type="match status" value="1"/>
</dbReference>
<dbReference type="PROSITE" id="PS01149">
    <property type="entry name" value="PSI_RSU"/>
    <property type="match status" value="1"/>
</dbReference>
<evidence type="ECO:0000313" key="7">
    <source>
        <dbReference type="EMBL" id="PND47797.1"/>
    </source>
</evidence>
<dbReference type="InterPro" id="IPR000748">
    <property type="entry name" value="PsdUridine_synth_RsuA/RluB/E/F"/>
</dbReference>
<keyword evidence="3 5" id="KW-0413">Isomerase</keyword>
<dbReference type="InterPro" id="IPR020103">
    <property type="entry name" value="PsdUridine_synth_cat_dom_sf"/>
</dbReference>
<dbReference type="FunFam" id="3.30.70.1560:FF:000001">
    <property type="entry name" value="Pseudouridine synthase"/>
    <property type="match status" value="1"/>
</dbReference>
<evidence type="ECO:0000256" key="3">
    <source>
        <dbReference type="ARBA" id="ARBA00023235"/>
    </source>
</evidence>
<dbReference type="EMBL" id="LOCM01000018">
    <property type="protein sequence ID" value="PND47797.1"/>
    <property type="molecule type" value="Genomic_DNA"/>
</dbReference>
<dbReference type="Pfam" id="PF01479">
    <property type="entry name" value="S4"/>
    <property type="match status" value="1"/>
</dbReference>
<dbReference type="OrthoDB" id="9807213at2"/>
<dbReference type="GO" id="GO:0003723">
    <property type="term" value="F:RNA binding"/>
    <property type="evidence" value="ECO:0007669"/>
    <property type="project" value="UniProtKB-KW"/>
</dbReference>
<gene>
    <name evidence="7" type="ORF">AT575_04760</name>
</gene>
<dbReference type="AlphaFoldDB" id="A0A2N8LCB3"/>
<evidence type="ECO:0000256" key="4">
    <source>
        <dbReference type="PROSITE-ProRule" id="PRU00182"/>
    </source>
</evidence>
<dbReference type="InterPro" id="IPR042092">
    <property type="entry name" value="PsdUridine_s_RsuA/RluB/E/F_cat"/>
</dbReference>
<dbReference type="EC" id="5.4.99.-" evidence="5"/>
<keyword evidence="8" id="KW-1185">Reference proteome</keyword>
<sequence length="240" mass="26883">MRLDKFLVETGLGSRTQVKALLKQKAVLVNGKPESQAKLQIDPNQDQVAYQGQELVYEEFLYYLLNKPQGVVSATEDQVHQTVLDLLDETARRKSVFPVGRLDKDTHGLLLLTNDGDLAHRLLSPKKHVDKVYQAEVDGIMSESDVEAFAEGISLSDHQCQPAQLEIIDVNKEADTCRVRITIKEGKFHQVKRMVLACGKVVTDLQRLSMGPLVLDPQLALGDFRRLNKAELQSLLELKA</sequence>
<dbReference type="InterPro" id="IPR002942">
    <property type="entry name" value="S4_RNA-bd"/>
</dbReference>
<dbReference type="PROSITE" id="PS50889">
    <property type="entry name" value="S4"/>
    <property type="match status" value="1"/>
</dbReference>
<dbReference type="GO" id="GO:0005829">
    <property type="term" value="C:cytosol"/>
    <property type="evidence" value="ECO:0007669"/>
    <property type="project" value="UniProtKB-ARBA"/>
</dbReference>
<feature type="domain" description="RNA-binding S4" evidence="6">
    <location>
        <begin position="1"/>
        <end position="66"/>
    </location>
</feature>
<dbReference type="NCBIfam" id="TIGR00093">
    <property type="entry name" value="pseudouridine synthase"/>
    <property type="match status" value="1"/>
</dbReference>
<name>A0A2N8LCB3_9STRE</name>
<dbReference type="InterPro" id="IPR006145">
    <property type="entry name" value="PsdUridine_synth_RsuA/RluA"/>
</dbReference>
<evidence type="ECO:0000256" key="1">
    <source>
        <dbReference type="ARBA" id="ARBA00008348"/>
    </source>
</evidence>
<dbReference type="Pfam" id="PF00849">
    <property type="entry name" value="PseudoU_synth_2"/>
    <property type="match status" value="1"/>
</dbReference>
<comment type="similarity">
    <text evidence="1 5">Belongs to the pseudouridine synthase RsuA family.</text>
</comment>
<organism evidence="7 8">
    <name type="scientific">Streptococcus penaeicida</name>
    <dbReference type="NCBI Taxonomy" id="1765960"/>
    <lineage>
        <taxon>Bacteria</taxon>
        <taxon>Bacillati</taxon>
        <taxon>Bacillota</taxon>
        <taxon>Bacilli</taxon>
        <taxon>Lactobacillales</taxon>
        <taxon>Streptococcaceae</taxon>
        <taxon>Streptococcus</taxon>
    </lineage>
</organism>
<comment type="caution">
    <text evidence="7">The sequence shown here is derived from an EMBL/GenBank/DDBJ whole genome shotgun (WGS) entry which is preliminary data.</text>
</comment>
<dbReference type="SUPFAM" id="SSF55174">
    <property type="entry name" value="Alpha-L RNA-binding motif"/>
    <property type="match status" value="1"/>
</dbReference>
<dbReference type="InterPro" id="IPR020094">
    <property type="entry name" value="TruA/RsuA/RluB/E/F_N"/>
</dbReference>
<dbReference type="Gene3D" id="3.30.70.580">
    <property type="entry name" value="Pseudouridine synthase I, catalytic domain, N-terminal subdomain"/>
    <property type="match status" value="1"/>
</dbReference>
<dbReference type="SUPFAM" id="SSF55120">
    <property type="entry name" value="Pseudouridine synthase"/>
    <property type="match status" value="1"/>
</dbReference>
<dbReference type="CDD" id="cd02553">
    <property type="entry name" value="PseudoU_synth_RsuA"/>
    <property type="match status" value="1"/>
</dbReference>
<dbReference type="Proteomes" id="UP000235963">
    <property type="component" value="Unassembled WGS sequence"/>
</dbReference>
<dbReference type="SMART" id="SM00363">
    <property type="entry name" value="S4"/>
    <property type="match status" value="1"/>
</dbReference>
<proteinExistence type="inferred from homology"/>